<dbReference type="InterPro" id="IPR009936">
    <property type="entry name" value="DUF1468"/>
</dbReference>
<protein>
    <recommendedName>
        <fullName evidence="2">DUF1468 domain-containing protein</fullName>
    </recommendedName>
</protein>
<evidence type="ECO:0000313" key="3">
    <source>
        <dbReference type="EMBL" id="MPM21085.1"/>
    </source>
</evidence>
<accession>A0A644XY10</accession>
<reference evidence="3" key="1">
    <citation type="submission" date="2019-08" db="EMBL/GenBank/DDBJ databases">
        <authorList>
            <person name="Kucharzyk K."/>
            <person name="Murdoch R.W."/>
            <person name="Higgins S."/>
            <person name="Loffler F."/>
        </authorList>
    </citation>
    <scope>NUCLEOTIDE SEQUENCE</scope>
</reference>
<name>A0A644XY10_9ZZZZ</name>
<comment type="caution">
    <text evidence="3">The sequence shown here is derived from an EMBL/GenBank/DDBJ whole genome shotgun (WGS) entry which is preliminary data.</text>
</comment>
<dbReference type="Pfam" id="PF07331">
    <property type="entry name" value="TctB"/>
    <property type="match status" value="1"/>
</dbReference>
<feature type="domain" description="DUF1468" evidence="2">
    <location>
        <begin position="8"/>
        <end position="149"/>
    </location>
</feature>
<evidence type="ECO:0000256" key="1">
    <source>
        <dbReference type="SAM" id="Phobius"/>
    </source>
</evidence>
<keyword evidence="1" id="KW-0472">Membrane</keyword>
<keyword evidence="1" id="KW-1133">Transmembrane helix</keyword>
<sequence>MNKKTIGLGFFSIALGIAILIMSNDIRDFAAVGVGAKFFPRIAAAGFMILGALLVYQNRTLLFVRSHSETASMKGSSLSPVLTLAILILYLALIPILGYIIASTLYIFGQILILNRSNKQHYLRYATISIISAVLTYLLFVKVFSVMIPAGILG</sequence>
<keyword evidence="1" id="KW-0812">Transmembrane</keyword>
<proteinExistence type="predicted"/>
<gene>
    <name evidence="3" type="ORF">SDC9_67528</name>
</gene>
<dbReference type="AlphaFoldDB" id="A0A644XY10"/>
<feature type="transmembrane region" description="Helical" evidence="1">
    <location>
        <begin position="6"/>
        <end position="26"/>
    </location>
</feature>
<organism evidence="3">
    <name type="scientific">bioreactor metagenome</name>
    <dbReference type="NCBI Taxonomy" id="1076179"/>
    <lineage>
        <taxon>unclassified sequences</taxon>
        <taxon>metagenomes</taxon>
        <taxon>ecological metagenomes</taxon>
    </lineage>
</organism>
<feature type="transmembrane region" description="Helical" evidence="1">
    <location>
        <begin position="122"/>
        <end position="148"/>
    </location>
</feature>
<evidence type="ECO:0000259" key="2">
    <source>
        <dbReference type="Pfam" id="PF07331"/>
    </source>
</evidence>
<feature type="transmembrane region" description="Helical" evidence="1">
    <location>
        <begin position="77"/>
        <end position="101"/>
    </location>
</feature>
<feature type="transmembrane region" description="Helical" evidence="1">
    <location>
        <begin position="38"/>
        <end position="57"/>
    </location>
</feature>
<dbReference type="EMBL" id="VSSQ01003518">
    <property type="protein sequence ID" value="MPM21085.1"/>
    <property type="molecule type" value="Genomic_DNA"/>
</dbReference>